<gene>
    <name evidence="1" type="ORF">M0R45_007786</name>
</gene>
<protein>
    <submittedName>
        <fullName evidence="1">Uncharacterized protein</fullName>
    </submittedName>
</protein>
<dbReference type="EMBL" id="JBEDUW010000002">
    <property type="protein sequence ID" value="KAK9942097.1"/>
    <property type="molecule type" value="Genomic_DNA"/>
</dbReference>
<keyword evidence="2" id="KW-1185">Reference proteome</keyword>
<reference evidence="1 2" key="1">
    <citation type="journal article" date="2023" name="G3 (Bethesda)">
        <title>A chromosome-length genome assembly and annotation of blackberry (Rubus argutus, cv. 'Hillquist').</title>
        <authorList>
            <person name="Bruna T."/>
            <person name="Aryal R."/>
            <person name="Dudchenko O."/>
            <person name="Sargent D.J."/>
            <person name="Mead D."/>
            <person name="Buti M."/>
            <person name="Cavallini A."/>
            <person name="Hytonen T."/>
            <person name="Andres J."/>
            <person name="Pham M."/>
            <person name="Weisz D."/>
            <person name="Mascagni F."/>
            <person name="Usai G."/>
            <person name="Natali L."/>
            <person name="Bassil N."/>
            <person name="Fernandez G.E."/>
            <person name="Lomsadze A."/>
            <person name="Armour M."/>
            <person name="Olukolu B."/>
            <person name="Poorten T."/>
            <person name="Britton C."/>
            <person name="Davik J."/>
            <person name="Ashrafi H."/>
            <person name="Aiden E.L."/>
            <person name="Borodovsky M."/>
            <person name="Worthington M."/>
        </authorList>
    </citation>
    <scope>NUCLEOTIDE SEQUENCE [LARGE SCALE GENOMIC DNA]</scope>
    <source>
        <strain evidence="1">PI 553951</strain>
    </source>
</reference>
<dbReference type="Proteomes" id="UP001457282">
    <property type="component" value="Unassembled WGS sequence"/>
</dbReference>
<proteinExistence type="predicted"/>
<organism evidence="1 2">
    <name type="scientific">Rubus argutus</name>
    <name type="common">Southern blackberry</name>
    <dbReference type="NCBI Taxonomy" id="59490"/>
    <lineage>
        <taxon>Eukaryota</taxon>
        <taxon>Viridiplantae</taxon>
        <taxon>Streptophyta</taxon>
        <taxon>Embryophyta</taxon>
        <taxon>Tracheophyta</taxon>
        <taxon>Spermatophyta</taxon>
        <taxon>Magnoliopsida</taxon>
        <taxon>eudicotyledons</taxon>
        <taxon>Gunneridae</taxon>
        <taxon>Pentapetalae</taxon>
        <taxon>rosids</taxon>
        <taxon>fabids</taxon>
        <taxon>Rosales</taxon>
        <taxon>Rosaceae</taxon>
        <taxon>Rosoideae</taxon>
        <taxon>Rosoideae incertae sedis</taxon>
        <taxon>Rubus</taxon>
    </lineage>
</organism>
<comment type="caution">
    <text evidence="1">The sequence shown here is derived from an EMBL/GenBank/DDBJ whole genome shotgun (WGS) entry which is preliminary data.</text>
</comment>
<sequence>MKSLTISLLFPSPHHFHTQLHCFPDPISGVQLGISKDGRMVQQIKAVCSCTSYFRNYTCLASSTFSFCCIGRIHAWKAL</sequence>
<name>A0AAW1XZR0_RUBAR</name>
<evidence type="ECO:0000313" key="1">
    <source>
        <dbReference type="EMBL" id="KAK9942097.1"/>
    </source>
</evidence>
<accession>A0AAW1XZR0</accession>
<dbReference type="AlphaFoldDB" id="A0AAW1XZR0"/>
<evidence type="ECO:0000313" key="2">
    <source>
        <dbReference type="Proteomes" id="UP001457282"/>
    </source>
</evidence>